<keyword evidence="2" id="KW-1185">Reference proteome</keyword>
<protein>
    <submittedName>
        <fullName evidence="1">Uncharacterized protein</fullName>
    </submittedName>
</protein>
<evidence type="ECO:0000313" key="2">
    <source>
        <dbReference type="Proteomes" id="UP001154282"/>
    </source>
</evidence>
<dbReference type="PANTHER" id="PTHR46033:SF8">
    <property type="entry name" value="PROTEIN MAINTENANCE OF MERISTEMS-LIKE"/>
    <property type="match status" value="1"/>
</dbReference>
<dbReference type="InterPro" id="IPR044824">
    <property type="entry name" value="MAIN-like"/>
</dbReference>
<comment type="caution">
    <text evidence="1">The sequence shown here is derived from an EMBL/GenBank/DDBJ whole genome shotgun (WGS) entry which is preliminary data.</text>
</comment>
<evidence type="ECO:0000313" key="1">
    <source>
        <dbReference type="EMBL" id="CAI0558749.1"/>
    </source>
</evidence>
<reference evidence="1" key="1">
    <citation type="submission" date="2022-08" db="EMBL/GenBank/DDBJ databases">
        <authorList>
            <person name="Gutierrez-Valencia J."/>
        </authorList>
    </citation>
    <scope>NUCLEOTIDE SEQUENCE</scope>
</reference>
<organism evidence="1 2">
    <name type="scientific">Linum tenue</name>
    <dbReference type="NCBI Taxonomy" id="586396"/>
    <lineage>
        <taxon>Eukaryota</taxon>
        <taxon>Viridiplantae</taxon>
        <taxon>Streptophyta</taxon>
        <taxon>Embryophyta</taxon>
        <taxon>Tracheophyta</taxon>
        <taxon>Spermatophyta</taxon>
        <taxon>Magnoliopsida</taxon>
        <taxon>eudicotyledons</taxon>
        <taxon>Gunneridae</taxon>
        <taxon>Pentapetalae</taxon>
        <taxon>rosids</taxon>
        <taxon>fabids</taxon>
        <taxon>Malpighiales</taxon>
        <taxon>Linaceae</taxon>
        <taxon>Linum</taxon>
    </lineage>
</organism>
<gene>
    <name evidence="1" type="ORF">LITE_LOCUS48909</name>
</gene>
<dbReference type="EMBL" id="CAMGYJ010000011">
    <property type="protein sequence ID" value="CAI0558749.1"/>
    <property type="molecule type" value="Genomic_DNA"/>
</dbReference>
<dbReference type="GO" id="GO:0010073">
    <property type="term" value="P:meristem maintenance"/>
    <property type="evidence" value="ECO:0007669"/>
    <property type="project" value="InterPro"/>
</dbReference>
<dbReference type="PANTHER" id="PTHR46033">
    <property type="entry name" value="PROTEIN MAIN-LIKE 2"/>
    <property type="match status" value="1"/>
</dbReference>
<name>A0AAV0RMA5_9ROSI</name>
<accession>A0AAV0RMA5</accession>
<dbReference type="Proteomes" id="UP001154282">
    <property type="component" value="Unassembled WGS sequence"/>
</dbReference>
<dbReference type="AlphaFoldDB" id="A0AAV0RMA5"/>
<feature type="non-terminal residue" evidence="1">
    <location>
        <position position="73"/>
    </location>
</feature>
<sequence>MLENWRRVGGYAWGAALLAYLYREMVAALLGERRAVVPLICFSVVMWHHPDRVPRQFGMMQNEPHHQALEAEI</sequence>
<proteinExistence type="predicted"/>